<protein>
    <submittedName>
        <fullName evidence="2">cAMP-binding proteins - catabolite gene activator and regulatory subunit of cAMP-dependent protein kinases</fullName>
    </submittedName>
</protein>
<dbReference type="EMBL" id="UOEP01000076">
    <property type="protein sequence ID" value="VAW17575.1"/>
    <property type="molecule type" value="Genomic_DNA"/>
</dbReference>
<dbReference type="InterPro" id="IPR000595">
    <property type="entry name" value="cNMP-bd_dom"/>
</dbReference>
<accession>A0A3B0TG39</accession>
<dbReference type="SUPFAM" id="SSF51206">
    <property type="entry name" value="cAMP-binding domain-like"/>
    <property type="match status" value="1"/>
</dbReference>
<reference evidence="2" key="1">
    <citation type="submission" date="2018-06" db="EMBL/GenBank/DDBJ databases">
        <authorList>
            <person name="Zhirakovskaya E."/>
        </authorList>
    </citation>
    <scope>NUCLEOTIDE SEQUENCE</scope>
</reference>
<dbReference type="InterPro" id="IPR018490">
    <property type="entry name" value="cNMP-bd_dom_sf"/>
</dbReference>
<evidence type="ECO:0000259" key="1">
    <source>
        <dbReference type="Pfam" id="PF00027"/>
    </source>
</evidence>
<feature type="domain" description="Cyclic nucleotide-binding" evidence="1">
    <location>
        <begin position="36"/>
        <end position="121"/>
    </location>
</feature>
<dbReference type="AlphaFoldDB" id="A0A3B0TG39"/>
<organism evidence="2">
    <name type="scientific">hydrothermal vent metagenome</name>
    <dbReference type="NCBI Taxonomy" id="652676"/>
    <lineage>
        <taxon>unclassified sequences</taxon>
        <taxon>metagenomes</taxon>
        <taxon>ecological metagenomes</taxon>
    </lineage>
</organism>
<proteinExistence type="predicted"/>
<gene>
    <name evidence="2" type="ORF">MNBD_BACTEROID01-710</name>
</gene>
<dbReference type="Gene3D" id="2.60.120.10">
    <property type="entry name" value="Jelly Rolls"/>
    <property type="match status" value="1"/>
</dbReference>
<evidence type="ECO:0000313" key="2">
    <source>
        <dbReference type="EMBL" id="VAW17575.1"/>
    </source>
</evidence>
<dbReference type="CDD" id="cd00038">
    <property type="entry name" value="CAP_ED"/>
    <property type="match status" value="1"/>
</dbReference>
<name>A0A3B0TG39_9ZZZZ</name>
<sequence>MEPTDKHKIRLRTTIDNIHPLGNECWTEIEPIIYIKELDKNEYFSKEGQLPRELGVIDHGVLRIFYLNDKGEEWNKHFLQENDFVASGISPEKKSITNIQALSKVSILCIPYRELMKIATKYNQINTFIQKLTFEYLEQKQNREIRLLSEEAMNNYLMFKDTFPNLEDRIQHYHIASYLGITPTQLSRLRKKLERN</sequence>
<dbReference type="Pfam" id="PF00027">
    <property type="entry name" value="cNMP_binding"/>
    <property type="match status" value="1"/>
</dbReference>
<dbReference type="InterPro" id="IPR014710">
    <property type="entry name" value="RmlC-like_jellyroll"/>
</dbReference>